<organism evidence="2 3">
    <name type="scientific">Halogranum gelatinilyticum</name>
    <dbReference type="NCBI Taxonomy" id="660521"/>
    <lineage>
        <taxon>Archaea</taxon>
        <taxon>Methanobacteriati</taxon>
        <taxon>Methanobacteriota</taxon>
        <taxon>Stenosarchaea group</taxon>
        <taxon>Halobacteria</taxon>
        <taxon>Halobacteriales</taxon>
        <taxon>Haloferacaceae</taxon>
    </lineage>
</organism>
<dbReference type="SMART" id="SM00966">
    <property type="entry name" value="SpoVT_AbrB"/>
    <property type="match status" value="1"/>
</dbReference>
<dbReference type="OrthoDB" id="40991at2157"/>
<dbReference type="GO" id="GO:0003677">
    <property type="term" value="F:DNA binding"/>
    <property type="evidence" value="ECO:0007669"/>
    <property type="project" value="InterPro"/>
</dbReference>
<accession>A0A1G9XJG2</accession>
<evidence type="ECO:0000313" key="2">
    <source>
        <dbReference type="EMBL" id="SDM96880.1"/>
    </source>
</evidence>
<dbReference type="AlphaFoldDB" id="A0A1G9XJG2"/>
<protein>
    <submittedName>
        <fullName evidence="2">Phosphate transport system protein</fullName>
    </submittedName>
</protein>
<dbReference type="EMBL" id="FNHL01000004">
    <property type="protein sequence ID" value="SDM96880.1"/>
    <property type="molecule type" value="Genomic_DNA"/>
</dbReference>
<dbReference type="InterPro" id="IPR007159">
    <property type="entry name" value="SpoVT-AbrB_dom"/>
</dbReference>
<keyword evidence="3" id="KW-1185">Reference proteome</keyword>
<dbReference type="Gene3D" id="1.20.58.220">
    <property type="entry name" value="Phosphate transport system protein phou homolog 2, domain 2"/>
    <property type="match status" value="1"/>
</dbReference>
<sequence>MERRKVQQTGSSTFTISLPKGWACEHGIEPGMQLALRPHDDGSLVIGTGDRHEGTPTVDLTGASSDTVRRTVEACYRLGYDRVALVATDGFDDEPRRAVSRAVNGLSGFEVVDENEGRVTLGCLLATSEVSIDRSVVQLQYVALSTLGDAVSALTADDRDLARHVADRSEDADRRAAVVGRYFERTLRDHETLDELGLTRSTLVDYHVAADQLGSIAAAAESLTEPVQRDVDAPEEWTETTKTLVHRIRSLVEDAVEVLFDGDDPSVAHDVRARAADVADDVDAFDTRLYAAADPAAPAFGVVTDGLATATRQADGLATRAAMASLRRLVSRTGE</sequence>
<gene>
    <name evidence="2" type="ORF">SAMN04487949_3017</name>
</gene>
<dbReference type="STRING" id="660521.SAMN04487949_3017"/>
<proteinExistence type="predicted"/>
<name>A0A1G9XJG2_9EURY</name>
<evidence type="ECO:0000313" key="3">
    <source>
        <dbReference type="Proteomes" id="UP000199451"/>
    </source>
</evidence>
<feature type="domain" description="SpoVT-AbrB" evidence="1">
    <location>
        <begin position="8"/>
        <end position="54"/>
    </location>
</feature>
<dbReference type="Proteomes" id="UP000199451">
    <property type="component" value="Unassembled WGS sequence"/>
</dbReference>
<dbReference type="SUPFAM" id="SSF109755">
    <property type="entry name" value="PhoU-like"/>
    <property type="match status" value="1"/>
</dbReference>
<evidence type="ECO:0000259" key="1">
    <source>
        <dbReference type="SMART" id="SM00966"/>
    </source>
</evidence>
<reference evidence="3" key="1">
    <citation type="submission" date="2016-10" db="EMBL/GenBank/DDBJ databases">
        <authorList>
            <person name="Varghese N."/>
            <person name="Submissions S."/>
        </authorList>
    </citation>
    <scope>NUCLEOTIDE SEQUENCE [LARGE SCALE GENOMIC DNA]</scope>
    <source>
        <strain evidence="3">CGMCC 1.10119</strain>
    </source>
</reference>
<dbReference type="InterPro" id="IPR038078">
    <property type="entry name" value="PhoU-like_sf"/>
</dbReference>
<dbReference type="RefSeq" id="WP_089698757.1">
    <property type="nucleotide sequence ID" value="NZ_FNHL01000004.1"/>
</dbReference>